<dbReference type="OrthoDB" id="9796601at2"/>
<evidence type="ECO:0000256" key="4">
    <source>
        <dbReference type="ARBA" id="ARBA00022553"/>
    </source>
</evidence>
<comment type="function">
    <text evidence="1">In the phosphorylated form it could act as an anti-anti-sigma factor that counteracts SpoIIAB and thus releases sigma f from inhibition.</text>
</comment>
<dbReference type="GO" id="GO:0030435">
    <property type="term" value="P:sporulation resulting in formation of a cellular spore"/>
    <property type="evidence" value="ECO:0007669"/>
    <property type="project" value="UniProtKB-KW"/>
</dbReference>
<dbReference type="PROSITE" id="PS50801">
    <property type="entry name" value="STAS"/>
    <property type="match status" value="1"/>
</dbReference>
<dbReference type="GO" id="GO:0045152">
    <property type="term" value="F:antisigma factor binding"/>
    <property type="evidence" value="ECO:0007669"/>
    <property type="project" value="InterPro"/>
</dbReference>
<dbReference type="InterPro" id="IPR014237">
    <property type="entry name" value="Anti-sigma_F_ant"/>
</dbReference>
<organism evidence="8 9">
    <name type="scientific">Desulfotomaculum copahuensis</name>
    <dbReference type="NCBI Taxonomy" id="1838280"/>
    <lineage>
        <taxon>Bacteria</taxon>
        <taxon>Bacillati</taxon>
        <taxon>Bacillota</taxon>
        <taxon>Clostridia</taxon>
        <taxon>Eubacteriales</taxon>
        <taxon>Desulfotomaculaceae</taxon>
        <taxon>Desulfotomaculum</taxon>
    </lineage>
</organism>
<sequence length="112" mass="12121">MDLDLEISRDILLARPRGELDLSVADALRDALEGALGENTVRHLVINLARVSFIDSSGLGVILGRYKRLAGAGGRVSLVGVQPQVRRILELSGLLRIMREYASEEEAVARAG</sequence>
<dbReference type="AlphaFoldDB" id="A0A1B7LJ10"/>
<evidence type="ECO:0000256" key="6">
    <source>
        <dbReference type="RuleBase" id="RU003749"/>
    </source>
</evidence>
<dbReference type="STRING" id="1838280.A6M21_03305"/>
<dbReference type="Pfam" id="PF01740">
    <property type="entry name" value="STAS"/>
    <property type="match status" value="1"/>
</dbReference>
<comment type="caution">
    <text evidence="8">The sequence shown here is derived from an EMBL/GenBank/DDBJ whole genome shotgun (WGS) entry which is preliminary data.</text>
</comment>
<dbReference type="Proteomes" id="UP000078532">
    <property type="component" value="Unassembled WGS sequence"/>
</dbReference>
<dbReference type="InterPro" id="IPR003658">
    <property type="entry name" value="Anti-sigma_ant"/>
</dbReference>
<dbReference type="CDD" id="cd07043">
    <property type="entry name" value="STAS_anti-anti-sigma_factors"/>
    <property type="match status" value="1"/>
</dbReference>
<proteinExistence type="inferred from homology"/>
<dbReference type="SUPFAM" id="SSF52091">
    <property type="entry name" value="SpoIIaa-like"/>
    <property type="match status" value="1"/>
</dbReference>
<evidence type="ECO:0000256" key="5">
    <source>
        <dbReference type="ARBA" id="ARBA00022969"/>
    </source>
</evidence>
<keyword evidence="5" id="KW-0749">Sporulation</keyword>
<gene>
    <name evidence="8" type="ORF">A6M21_03305</name>
</gene>
<evidence type="ECO:0000313" key="8">
    <source>
        <dbReference type="EMBL" id="OAT86558.1"/>
    </source>
</evidence>
<dbReference type="PANTHER" id="PTHR33495">
    <property type="entry name" value="ANTI-SIGMA FACTOR ANTAGONIST TM_1081-RELATED-RELATED"/>
    <property type="match status" value="1"/>
</dbReference>
<evidence type="ECO:0000313" key="9">
    <source>
        <dbReference type="Proteomes" id="UP000078532"/>
    </source>
</evidence>
<comment type="similarity">
    <text evidence="2 6">Belongs to the anti-sigma-factor antagonist family.</text>
</comment>
<evidence type="ECO:0000259" key="7">
    <source>
        <dbReference type="PROSITE" id="PS50801"/>
    </source>
</evidence>
<reference evidence="8 9" key="1">
    <citation type="submission" date="2016-04" db="EMBL/GenBank/DDBJ databases">
        <authorList>
            <person name="Evans L.H."/>
            <person name="Alamgir A."/>
            <person name="Owens N."/>
            <person name="Weber N.D."/>
            <person name="Virtaneva K."/>
            <person name="Barbian K."/>
            <person name="Babar A."/>
            <person name="Rosenke K."/>
        </authorList>
    </citation>
    <scope>NUCLEOTIDE SEQUENCE [LARGE SCALE GENOMIC DNA]</scope>
    <source>
        <strain evidence="8 9">LMa1</strain>
    </source>
</reference>
<dbReference type="InterPro" id="IPR002645">
    <property type="entry name" value="STAS_dom"/>
</dbReference>
<feature type="domain" description="STAS" evidence="7">
    <location>
        <begin position="1"/>
        <end position="111"/>
    </location>
</feature>
<dbReference type="NCBIfam" id="TIGR02886">
    <property type="entry name" value="spore_II_AA"/>
    <property type="match status" value="1"/>
</dbReference>
<dbReference type="RefSeq" id="WP_066666285.1">
    <property type="nucleotide sequence ID" value="NZ_LYVF01000013.1"/>
</dbReference>
<dbReference type="InterPro" id="IPR036513">
    <property type="entry name" value="STAS_dom_sf"/>
</dbReference>
<dbReference type="PANTHER" id="PTHR33495:SF2">
    <property type="entry name" value="ANTI-SIGMA FACTOR ANTAGONIST TM_1081-RELATED"/>
    <property type="match status" value="1"/>
</dbReference>
<evidence type="ECO:0000256" key="2">
    <source>
        <dbReference type="ARBA" id="ARBA00009013"/>
    </source>
</evidence>
<dbReference type="GO" id="GO:0043856">
    <property type="term" value="F:anti-sigma factor antagonist activity"/>
    <property type="evidence" value="ECO:0007669"/>
    <property type="project" value="InterPro"/>
</dbReference>
<dbReference type="EMBL" id="LYVF01000013">
    <property type="protein sequence ID" value="OAT86558.1"/>
    <property type="molecule type" value="Genomic_DNA"/>
</dbReference>
<name>A0A1B7LJ10_9FIRM</name>
<accession>A0A1B7LJ10</accession>
<keyword evidence="9" id="KW-1185">Reference proteome</keyword>
<keyword evidence="4" id="KW-0597">Phosphoprotein</keyword>
<evidence type="ECO:0000256" key="3">
    <source>
        <dbReference type="ARBA" id="ARBA00020784"/>
    </source>
</evidence>
<dbReference type="NCBIfam" id="TIGR00377">
    <property type="entry name" value="ant_ant_sig"/>
    <property type="match status" value="1"/>
</dbReference>
<evidence type="ECO:0000256" key="1">
    <source>
        <dbReference type="ARBA" id="ARBA00001976"/>
    </source>
</evidence>
<protein>
    <recommendedName>
        <fullName evidence="3 6">Anti-sigma F factor antagonist</fullName>
    </recommendedName>
    <alternativeName>
        <fullName evidence="6">Stage II sporulation protein</fullName>
    </alternativeName>
</protein>
<dbReference type="Gene3D" id="3.30.750.24">
    <property type="entry name" value="STAS domain"/>
    <property type="match status" value="1"/>
</dbReference>